<keyword evidence="3" id="KW-0732">Signal</keyword>
<feature type="chain" id="PRO_5038786374" evidence="3">
    <location>
        <begin position="26"/>
        <end position="684"/>
    </location>
</feature>
<sequence length="684" mass="74997">MLKNLNKIFISATAIFAISFGNSYAKLPIQYDNFTINGKTQRLAIAEVEINGTPINKSTAGVDPVTINSRTLVPVRALSEKLGYKVSWLDAAQKVKIESNDKKIELVIGSKIAYINDRPTSITDAVPARIINSSTYVPIRFVTENLGLNISYNAKLNKTTLNSLDSTSVAKSNSIDNLLFNSTDQTILNNETNNSPSNSTAHSPILDNIPTSSTQSPANPWEPVDVEQFTNTTNSNNANTPVISKPTAPTVPTVPKVEKVKMPEVKNTTTDSSSSAKNNTPSATKPKNITIYLLNIATSDGSDNIKLSSSGEMNYEYYYLSDPKRLVIKAKYAKLKPEDEQEFSKRNRLINSKYFDFLSVSQSEQTVTLNLFIKKDVNTDNLNITTTKNTLSVNEKAGVTSNNGNVSNKSFSFNIDRKTGTININSKNVKADTSSSNRIKLKIPKSDLTLSTGYMNVSGSVVKSAYVEQDATNYVVTIELNDRVTYNVSKTSSSTIISLNKVARTTPIIVLDAGHGGKDAGAVNSTLGLREKDLNLQMILKLGAKLSQRGYNVQYTRTEDNFLELMEIPRIGNSYDPDIFISIHQNSAKTSTPYGLETYYYKPSNDSQPLAKSIHTKLISQSGAFDRGVRTAPFVVIKHSCSPAVLIEVGFISNYAEAPKLATDSYQEILTNAIADGVDNYFNR</sequence>
<dbReference type="Gene3D" id="3.30.457.10">
    <property type="entry name" value="Copper amine oxidase-like, N-terminal domain"/>
    <property type="match status" value="1"/>
</dbReference>
<dbReference type="InterPro" id="IPR012854">
    <property type="entry name" value="Cu_amine_oxidase-like_N"/>
</dbReference>
<dbReference type="Gene3D" id="2.60.40.3500">
    <property type="match status" value="1"/>
</dbReference>
<evidence type="ECO:0000259" key="4">
    <source>
        <dbReference type="SMART" id="SM00646"/>
    </source>
</evidence>
<dbReference type="Pfam" id="PF01520">
    <property type="entry name" value="Amidase_3"/>
    <property type="match status" value="1"/>
</dbReference>
<dbReference type="RefSeq" id="WP_144398483.1">
    <property type="nucleotide sequence ID" value="NZ_VJXW01000013.1"/>
</dbReference>
<feature type="region of interest" description="Disordered" evidence="2">
    <location>
        <begin position="263"/>
        <end position="284"/>
    </location>
</feature>
<dbReference type="SUPFAM" id="SSF55383">
    <property type="entry name" value="Copper amine oxidase, domain N"/>
    <property type="match status" value="1"/>
</dbReference>
<feature type="domain" description="MurNAc-LAA" evidence="4">
    <location>
        <begin position="569"/>
        <end position="679"/>
    </location>
</feature>
<feature type="compositionally biased region" description="Polar residues" evidence="2">
    <location>
        <begin position="209"/>
        <end position="218"/>
    </location>
</feature>
<dbReference type="GO" id="GO:0009253">
    <property type="term" value="P:peptidoglycan catabolic process"/>
    <property type="evidence" value="ECO:0007669"/>
    <property type="project" value="InterPro"/>
</dbReference>
<evidence type="ECO:0000313" key="6">
    <source>
        <dbReference type="Proteomes" id="UP000319424"/>
    </source>
</evidence>
<dbReference type="InterPro" id="IPR050695">
    <property type="entry name" value="N-acetylmuramoyl_amidase_3"/>
</dbReference>
<keyword evidence="1" id="KW-0378">Hydrolase</keyword>
<name>A0A552V238_9FIRM</name>
<comment type="caution">
    <text evidence="5">The sequence shown here is derived from an EMBL/GenBank/DDBJ whole genome shotgun (WGS) entry which is preliminary data.</text>
</comment>
<evidence type="ECO:0000256" key="3">
    <source>
        <dbReference type="SAM" id="SignalP"/>
    </source>
</evidence>
<dbReference type="GO" id="GO:0030288">
    <property type="term" value="C:outer membrane-bounded periplasmic space"/>
    <property type="evidence" value="ECO:0007669"/>
    <property type="project" value="TreeGrafter"/>
</dbReference>
<feature type="compositionally biased region" description="Low complexity" evidence="2">
    <location>
        <begin position="189"/>
        <end position="200"/>
    </location>
</feature>
<accession>A0A552V238</accession>
<dbReference type="SMART" id="SM00646">
    <property type="entry name" value="Ami_3"/>
    <property type="match status" value="1"/>
</dbReference>
<protein>
    <submittedName>
        <fullName evidence="5">N-acetylmuramoyl-L-alanine amidase</fullName>
    </submittedName>
</protein>
<evidence type="ECO:0000313" key="5">
    <source>
        <dbReference type="EMBL" id="TRW24529.1"/>
    </source>
</evidence>
<proteinExistence type="predicted"/>
<dbReference type="InterPro" id="IPR002508">
    <property type="entry name" value="MurNAc-LAA_cat"/>
</dbReference>
<evidence type="ECO:0000256" key="2">
    <source>
        <dbReference type="SAM" id="MobiDB-lite"/>
    </source>
</evidence>
<dbReference type="AlphaFoldDB" id="A0A552V238"/>
<dbReference type="PANTHER" id="PTHR30404">
    <property type="entry name" value="N-ACETYLMURAMOYL-L-ALANINE AMIDASE"/>
    <property type="match status" value="1"/>
</dbReference>
<feature type="region of interest" description="Disordered" evidence="2">
    <location>
        <begin position="233"/>
        <end position="252"/>
    </location>
</feature>
<dbReference type="InterPro" id="IPR036582">
    <property type="entry name" value="Mao_N_sf"/>
</dbReference>
<dbReference type="Gene3D" id="3.40.630.40">
    <property type="entry name" value="Zn-dependent exopeptidases"/>
    <property type="match status" value="1"/>
</dbReference>
<dbReference type="EMBL" id="VJXW01000013">
    <property type="protein sequence ID" value="TRW24529.1"/>
    <property type="molecule type" value="Genomic_DNA"/>
</dbReference>
<reference evidence="5 6" key="1">
    <citation type="submission" date="2019-07" db="EMBL/GenBank/DDBJ databases">
        <title>Criibacterium bergeronii gen. nov., sp. nov. isolated from human clinical samples.</title>
        <authorList>
            <person name="Maheux A.F."/>
            <person name="Boudreau D.K."/>
            <person name="Berube E."/>
            <person name="Brodeur S."/>
            <person name="Bernard K.A."/>
            <person name="Abed J.Y."/>
            <person name="Ducrey E."/>
            <person name="Guay E.F."/>
            <person name="Raymond F."/>
            <person name="Corbeil J."/>
            <person name="Domingo M.-C."/>
            <person name="Roy P.H."/>
            <person name="Boissinot M."/>
            <person name="Tocheva E.I."/>
            <person name="Omar R.F."/>
        </authorList>
    </citation>
    <scope>NUCLEOTIDE SEQUENCE [LARGE SCALE GENOMIC DNA]</scope>
    <source>
        <strain evidence="5 6">CCRI-24246</strain>
    </source>
</reference>
<dbReference type="PANTHER" id="PTHR30404:SF0">
    <property type="entry name" value="N-ACETYLMURAMOYL-L-ALANINE AMIDASE AMIC"/>
    <property type="match status" value="1"/>
</dbReference>
<feature type="signal peptide" evidence="3">
    <location>
        <begin position="1"/>
        <end position="25"/>
    </location>
</feature>
<gene>
    <name evidence="5" type="ORF">FL857_08535</name>
</gene>
<dbReference type="Proteomes" id="UP000319424">
    <property type="component" value="Unassembled WGS sequence"/>
</dbReference>
<dbReference type="OrthoDB" id="9806267at2"/>
<dbReference type="CDD" id="cd02696">
    <property type="entry name" value="MurNAc-LAA"/>
    <property type="match status" value="1"/>
</dbReference>
<dbReference type="SUPFAM" id="SSF53187">
    <property type="entry name" value="Zn-dependent exopeptidases"/>
    <property type="match status" value="1"/>
</dbReference>
<organism evidence="5 6">
    <name type="scientific">Criibacterium bergeronii</name>
    <dbReference type="NCBI Taxonomy" id="1871336"/>
    <lineage>
        <taxon>Bacteria</taxon>
        <taxon>Bacillati</taxon>
        <taxon>Bacillota</taxon>
        <taxon>Clostridia</taxon>
        <taxon>Peptostreptococcales</taxon>
        <taxon>Filifactoraceae</taxon>
        <taxon>Criibacterium</taxon>
    </lineage>
</organism>
<dbReference type="Pfam" id="PF07833">
    <property type="entry name" value="Cu_amine_oxidN1"/>
    <property type="match status" value="1"/>
</dbReference>
<dbReference type="GO" id="GO:0008745">
    <property type="term" value="F:N-acetylmuramoyl-L-alanine amidase activity"/>
    <property type="evidence" value="ECO:0007669"/>
    <property type="project" value="InterPro"/>
</dbReference>
<feature type="compositionally biased region" description="Polar residues" evidence="2">
    <location>
        <begin position="267"/>
        <end position="284"/>
    </location>
</feature>
<evidence type="ECO:0000256" key="1">
    <source>
        <dbReference type="ARBA" id="ARBA00022801"/>
    </source>
</evidence>
<feature type="region of interest" description="Disordered" evidence="2">
    <location>
        <begin position="189"/>
        <end position="219"/>
    </location>
</feature>